<dbReference type="PANTHER" id="PTHR45815">
    <property type="entry name" value="PROTEIN DISULFIDE-ISOMERASE A6"/>
    <property type="match status" value="1"/>
</dbReference>
<dbReference type="Proteomes" id="UP000754883">
    <property type="component" value="Unassembled WGS sequence"/>
</dbReference>
<evidence type="ECO:0000256" key="2">
    <source>
        <dbReference type="ARBA" id="ARBA00004319"/>
    </source>
</evidence>
<dbReference type="PANTHER" id="PTHR45815:SF3">
    <property type="entry name" value="PROTEIN DISULFIDE-ISOMERASE A6"/>
    <property type="match status" value="1"/>
</dbReference>
<feature type="region of interest" description="Disordered" evidence="7">
    <location>
        <begin position="428"/>
        <end position="466"/>
    </location>
</feature>
<feature type="compositionally biased region" description="Low complexity" evidence="7">
    <location>
        <begin position="286"/>
        <end position="297"/>
    </location>
</feature>
<dbReference type="EMBL" id="CABFNO020001339">
    <property type="protein sequence ID" value="CAG9982228.1"/>
    <property type="molecule type" value="Genomic_DNA"/>
</dbReference>
<comment type="subcellular location">
    <subcellularLocation>
        <location evidence="2">Endoplasmic reticulum lumen</location>
    </subcellularLocation>
</comment>
<dbReference type="InterPro" id="IPR013766">
    <property type="entry name" value="Thioredoxin_domain"/>
</dbReference>
<keyword evidence="5" id="KW-0413">Isomerase</keyword>
<dbReference type="OrthoDB" id="10264505at2759"/>
<feature type="chain" id="PRO_5040267533" description="protein disulfide-isomerase" evidence="8">
    <location>
        <begin position="23"/>
        <end position="466"/>
    </location>
</feature>
<evidence type="ECO:0000313" key="11">
    <source>
        <dbReference type="Proteomes" id="UP000754883"/>
    </source>
</evidence>
<gene>
    <name evidence="10" type="ORF">CBYS24578_00015725</name>
</gene>
<sequence>MHQQSLITALAAALVSVPAVQAGIYTKSSPVIQADAKNFDSIVSKSNHTSIVEFYAPWCGHCQNLKPAYEKAAKDLDGLAKVVAVNCDEDSNKPLCGAHGIQGFPTLKTFRPGKKPGSKPIVEDYQGPRTANGIAQAVADKINNHVTRLTDSDFEEFVAKEGPDAILFTEKGTTSALLRSVAIDFMGVINVAQIRSKETKAVEKYGIQKFPTLVLIPADSDAEPIVYEGELNKKDIVAFLKQAGEPNPDPAPAKSKAKADKKEKKEKKEPKSSSTSSSTKSEETAESSSSTESAKAESTIISIPHITSNEQLVENCLHRKAAACLIVNIPAGASENGDKVLKAVSELNTKYHQSHRPLFPFFSLSSEVEGVSSLKSSLGLTSEVELIAVNAKRKWWKQYEGDFDLQSVEAWLDAVRLGDGEKKKLPKEVIVDLPEKDEPASSATESEKEAKTEEAKADEKITHEEL</sequence>
<evidence type="ECO:0000256" key="3">
    <source>
        <dbReference type="ARBA" id="ARBA00012723"/>
    </source>
</evidence>
<evidence type="ECO:0000256" key="4">
    <source>
        <dbReference type="ARBA" id="ARBA00023157"/>
    </source>
</evidence>
<name>A0A9N9XY04_9HYPO</name>
<keyword evidence="8" id="KW-0732">Signal</keyword>
<dbReference type="GO" id="GO:0034976">
    <property type="term" value="P:response to endoplasmic reticulum stress"/>
    <property type="evidence" value="ECO:0007669"/>
    <property type="project" value="TreeGrafter"/>
</dbReference>
<evidence type="ECO:0000256" key="5">
    <source>
        <dbReference type="ARBA" id="ARBA00023235"/>
    </source>
</evidence>
<evidence type="ECO:0000256" key="6">
    <source>
        <dbReference type="ARBA" id="ARBA00023284"/>
    </source>
</evidence>
<dbReference type="InterPro" id="IPR036249">
    <property type="entry name" value="Thioredoxin-like_sf"/>
</dbReference>
<feature type="compositionally biased region" description="Basic and acidic residues" evidence="7">
    <location>
        <begin position="257"/>
        <end position="271"/>
    </location>
</feature>
<dbReference type="GO" id="GO:0003756">
    <property type="term" value="F:protein disulfide isomerase activity"/>
    <property type="evidence" value="ECO:0007669"/>
    <property type="project" value="UniProtKB-EC"/>
</dbReference>
<dbReference type="InterPro" id="IPR017937">
    <property type="entry name" value="Thioredoxin_CS"/>
</dbReference>
<comment type="caution">
    <text evidence="10">The sequence shown here is derived from an EMBL/GenBank/DDBJ whole genome shotgun (WGS) entry which is preliminary data.</text>
</comment>
<keyword evidence="4" id="KW-1015">Disulfide bond</keyword>
<dbReference type="PROSITE" id="PS51352">
    <property type="entry name" value="THIOREDOXIN_2"/>
    <property type="match status" value="1"/>
</dbReference>
<evidence type="ECO:0000256" key="1">
    <source>
        <dbReference type="ARBA" id="ARBA00001182"/>
    </source>
</evidence>
<accession>A0A9N9XY04</accession>
<evidence type="ECO:0000259" key="9">
    <source>
        <dbReference type="PROSITE" id="PS51352"/>
    </source>
</evidence>
<dbReference type="SUPFAM" id="SSF52833">
    <property type="entry name" value="Thioredoxin-like"/>
    <property type="match status" value="2"/>
</dbReference>
<feature type="domain" description="Thioredoxin" evidence="9">
    <location>
        <begin position="6"/>
        <end position="143"/>
    </location>
</feature>
<dbReference type="Pfam" id="PF24541">
    <property type="entry name" value="Thioredox_PDIA6_C"/>
    <property type="match status" value="1"/>
</dbReference>
<evidence type="ECO:0000313" key="10">
    <source>
        <dbReference type="EMBL" id="CAG9982228.1"/>
    </source>
</evidence>
<dbReference type="InterPro" id="IPR057305">
    <property type="entry name" value="Thioredox_PDIA6_C"/>
</dbReference>
<dbReference type="PRINTS" id="PR00421">
    <property type="entry name" value="THIOREDOXIN"/>
</dbReference>
<dbReference type="Gene3D" id="3.40.30.10">
    <property type="entry name" value="Glutaredoxin"/>
    <property type="match status" value="2"/>
</dbReference>
<comment type="catalytic activity">
    <reaction evidence="1">
        <text>Catalyzes the rearrangement of -S-S- bonds in proteins.</text>
        <dbReference type="EC" id="5.3.4.1"/>
    </reaction>
</comment>
<feature type="signal peptide" evidence="8">
    <location>
        <begin position="1"/>
        <end position="22"/>
    </location>
</feature>
<organism evidence="10 11">
    <name type="scientific">Clonostachys byssicola</name>
    <dbReference type="NCBI Taxonomy" id="160290"/>
    <lineage>
        <taxon>Eukaryota</taxon>
        <taxon>Fungi</taxon>
        <taxon>Dikarya</taxon>
        <taxon>Ascomycota</taxon>
        <taxon>Pezizomycotina</taxon>
        <taxon>Sordariomycetes</taxon>
        <taxon>Hypocreomycetidae</taxon>
        <taxon>Hypocreales</taxon>
        <taxon>Bionectriaceae</taxon>
        <taxon>Clonostachys</taxon>
    </lineage>
</organism>
<feature type="region of interest" description="Disordered" evidence="7">
    <location>
        <begin position="243"/>
        <end position="297"/>
    </location>
</feature>
<dbReference type="AlphaFoldDB" id="A0A9N9XY04"/>
<evidence type="ECO:0000256" key="7">
    <source>
        <dbReference type="SAM" id="MobiDB-lite"/>
    </source>
</evidence>
<reference evidence="10" key="1">
    <citation type="submission" date="2021-10" db="EMBL/GenBank/DDBJ databases">
        <authorList>
            <person name="Piombo E."/>
        </authorList>
    </citation>
    <scope>NUCLEOTIDE SEQUENCE</scope>
</reference>
<keyword evidence="6" id="KW-0676">Redox-active center</keyword>
<dbReference type="Pfam" id="PF00085">
    <property type="entry name" value="Thioredoxin"/>
    <property type="match status" value="1"/>
</dbReference>
<dbReference type="GO" id="GO:0015035">
    <property type="term" value="F:protein-disulfide reductase activity"/>
    <property type="evidence" value="ECO:0007669"/>
    <property type="project" value="TreeGrafter"/>
</dbReference>
<dbReference type="EC" id="5.3.4.1" evidence="3"/>
<protein>
    <recommendedName>
        <fullName evidence="3">protein disulfide-isomerase</fullName>
        <ecNumber evidence="3">5.3.4.1</ecNumber>
    </recommendedName>
</protein>
<keyword evidence="11" id="KW-1185">Reference proteome</keyword>
<dbReference type="CDD" id="cd02981">
    <property type="entry name" value="PDI_b_family"/>
    <property type="match status" value="1"/>
</dbReference>
<dbReference type="CDD" id="cd03002">
    <property type="entry name" value="PDI_a_MPD1_like"/>
    <property type="match status" value="1"/>
</dbReference>
<evidence type="ECO:0000256" key="8">
    <source>
        <dbReference type="SAM" id="SignalP"/>
    </source>
</evidence>
<proteinExistence type="predicted"/>
<dbReference type="PROSITE" id="PS00194">
    <property type="entry name" value="THIOREDOXIN_1"/>
    <property type="match status" value="1"/>
</dbReference>
<dbReference type="GO" id="GO:0005788">
    <property type="term" value="C:endoplasmic reticulum lumen"/>
    <property type="evidence" value="ECO:0007669"/>
    <property type="project" value="UniProtKB-SubCell"/>
</dbReference>